<dbReference type="EMBL" id="CZBE01000019">
    <property type="protein sequence ID" value="CUP97167.1"/>
    <property type="molecule type" value="Genomic_DNA"/>
</dbReference>
<proteinExistence type="predicted"/>
<evidence type="ECO:0000313" key="2">
    <source>
        <dbReference type="EMBL" id="CUP97167.1"/>
    </source>
</evidence>
<accession>A0A174SMR0</accession>
<dbReference type="PROSITE" id="PS51737">
    <property type="entry name" value="RECOMBINASE_DNA_BIND"/>
    <property type="match status" value="1"/>
</dbReference>
<name>A0A174SMR0_9FIRM</name>
<sequence>MGNRKQPFGYRMTLGEITILPEEAELVRFIFQGYSMGATLGELTKALCRQEIPYYEGRTWNKNMVSRILEDGRYIGGKGYPALIEPEQLRVAAEKRTARARPPQKTPAQKALRRLCGAPPSERVEKIVTDLLNELIRCPDRVRPSTSQVVGAACGKTREELTSALERQPIDEDNARALLLQLAAEQYDAIGNTEYETVRLRRLLTGRMPMPELDAELLQSAVSKVRVTNNCVTVTLKNGQTIERRDQL</sequence>
<dbReference type="InterPro" id="IPR038109">
    <property type="entry name" value="DNA_bind_recomb_sf"/>
</dbReference>
<evidence type="ECO:0000259" key="1">
    <source>
        <dbReference type="PROSITE" id="PS51737"/>
    </source>
</evidence>
<reference evidence="2 3" key="1">
    <citation type="submission" date="2015-09" db="EMBL/GenBank/DDBJ databases">
        <authorList>
            <consortium name="Pathogen Informatics"/>
        </authorList>
    </citation>
    <scope>NUCLEOTIDE SEQUENCE [LARGE SCALE GENOMIC DNA]</scope>
    <source>
        <strain evidence="2 3">2789STDY5834939</strain>
    </source>
</reference>
<evidence type="ECO:0000313" key="3">
    <source>
        <dbReference type="Proteomes" id="UP000095765"/>
    </source>
</evidence>
<dbReference type="InterPro" id="IPR011109">
    <property type="entry name" value="DNA_bind_recombinase_dom"/>
</dbReference>
<dbReference type="GO" id="GO:0003677">
    <property type="term" value="F:DNA binding"/>
    <property type="evidence" value="ECO:0007669"/>
    <property type="project" value="InterPro"/>
</dbReference>
<dbReference type="Proteomes" id="UP000095765">
    <property type="component" value="Unassembled WGS sequence"/>
</dbReference>
<dbReference type="OrthoDB" id="2188903at2"/>
<dbReference type="AlphaFoldDB" id="A0A174SMR0"/>
<protein>
    <submittedName>
        <fullName evidence="2">Recombinase</fullName>
    </submittedName>
</protein>
<feature type="domain" description="Recombinase" evidence="1">
    <location>
        <begin position="7"/>
        <end position="102"/>
    </location>
</feature>
<dbReference type="Pfam" id="PF07508">
    <property type="entry name" value="Recombinase"/>
    <property type="match status" value="1"/>
</dbReference>
<dbReference type="Gene3D" id="3.90.1750.20">
    <property type="entry name" value="Putative Large Serine Recombinase, Chain B, Domain 2"/>
    <property type="match status" value="1"/>
</dbReference>
<dbReference type="RefSeq" id="WP_055245591.1">
    <property type="nucleotide sequence ID" value="NZ_CABIWA010000016.1"/>
</dbReference>
<organism evidence="2 3">
    <name type="scientific">Anaerotruncus colihominis</name>
    <dbReference type="NCBI Taxonomy" id="169435"/>
    <lineage>
        <taxon>Bacteria</taxon>
        <taxon>Bacillati</taxon>
        <taxon>Bacillota</taxon>
        <taxon>Clostridia</taxon>
        <taxon>Eubacteriales</taxon>
        <taxon>Oscillospiraceae</taxon>
        <taxon>Anaerotruncus</taxon>
    </lineage>
</organism>
<dbReference type="GO" id="GO:0000150">
    <property type="term" value="F:DNA strand exchange activity"/>
    <property type="evidence" value="ECO:0007669"/>
    <property type="project" value="InterPro"/>
</dbReference>
<gene>
    <name evidence="2" type="ORF">ERS852551_02596</name>
</gene>